<sequence>MNNSRQFPIDFYEYLEANSLIEIKGGTSRETFLKIWMVQVGNRVFARSWNKSPKSWFTEILKTGLGQIKYNNRVINIRGKKVDKDDAINLHIDKAYLNKYNQTHNLKYAIGITQPEYANYTMEFLFDKEG</sequence>
<keyword evidence="3" id="KW-1185">Reference proteome</keyword>
<dbReference type="GO" id="GO:0003723">
    <property type="term" value="F:RNA binding"/>
    <property type="evidence" value="ECO:0007669"/>
    <property type="project" value="UniProtKB-KW"/>
</dbReference>
<dbReference type="Proteomes" id="UP000679220">
    <property type="component" value="Unassembled WGS sequence"/>
</dbReference>
<comment type="caution">
    <text evidence="2">The sequence shown here is derived from an EMBL/GenBank/DDBJ whole genome shotgun (WGS) entry which is preliminary data.</text>
</comment>
<dbReference type="Pfam" id="PF10012">
    <property type="entry name" value="DUF2255"/>
    <property type="match status" value="1"/>
</dbReference>
<accession>A0A941IXX8</accession>
<dbReference type="EMBL" id="JAGTAR010000013">
    <property type="protein sequence ID" value="MBR8535919.1"/>
    <property type="molecule type" value="Genomic_DNA"/>
</dbReference>
<protein>
    <submittedName>
        <fullName evidence="2">DUF2255 family protein</fullName>
    </submittedName>
</protein>
<keyword evidence="1" id="KW-0694">RNA-binding</keyword>
<dbReference type="AlphaFoldDB" id="A0A941IXX8"/>
<reference evidence="2" key="1">
    <citation type="journal article" date="2018" name="Int. J. Syst. Evol. Microbiol.">
        <title>Carboxylicivirga sediminis sp. nov., isolated from coastal sediment.</title>
        <authorList>
            <person name="Wang F.Q."/>
            <person name="Ren L.H."/>
            <person name="Zou R.J."/>
            <person name="Sun Y.Z."/>
            <person name="Liu X.J."/>
            <person name="Jiang F."/>
            <person name="Liu L.J."/>
        </authorList>
    </citation>
    <scope>NUCLEOTIDE SEQUENCE</scope>
    <source>
        <strain evidence="2">JR1</strain>
    </source>
</reference>
<gene>
    <name evidence="2" type="ORF">KDU71_10155</name>
</gene>
<proteinExistence type="predicted"/>
<evidence type="ECO:0000313" key="2">
    <source>
        <dbReference type="EMBL" id="MBR8535919.1"/>
    </source>
</evidence>
<dbReference type="InterPro" id="IPR016888">
    <property type="entry name" value="UCP028498"/>
</dbReference>
<evidence type="ECO:0000256" key="1">
    <source>
        <dbReference type="PROSITE-ProRule" id="PRU00182"/>
    </source>
</evidence>
<reference evidence="2" key="2">
    <citation type="submission" date="2021-04" db="EMBL/GenBank/DDBJ databases">
        <authorList>
            <person name="Zhang T."/>
            <person name="Zhang Y."/>
            <person name="Lu D."/>
            <person name="Zuo D."/>
            <person name="Du Z."/>
        </authorList>
    </citation>
    <scope>NUCLEOTIDE SEQUENCE</scope>
    <source>
        <strain evidence="2">JR1</strain>
    </source>
</reference>
<dbReference type="PROSITE" id="PS50889">
    <property type="entry name" value="S4"/>
    <property type="match status" value="1"/>
</dbReference>
<dbReference type="RefSeq" id="WP_212190406.1">
    <property type="nucleotide sequence ID" value="NZ_JAGTAR010000013.1"/>
</dbReference>
<evidence type="ECO:0000313" key="3">
    <source>
        <dbReference type="Proteomes" id="UP000679220"/>
    </source>
</evidence>
<organism evidence="2 3">
    <name type="scientific">Carboxylicivirga sediminis</name>
    <dbReference type="NCBI Taxonomy" id="2006564"/>
    <lineage>
        <taxon>Bacteria</taxon>
        <taxon>Pseudomonadati</taxon>
        <taxon>Bacteroidota</taxon>
        <taxon>Bacteroidia</taxon>
        <taxon>Marinilabiliales</taxon>
        <taxon>Marinilabiliaceae</taxon>
        <taxon>Carboxylicivirga</taxon>
    </lineage>
</organism>
<name>A0A941IXX8_9BACT</name>